<evidence type="ECO:0000256" key="1">
    <source>
        <dbReference type="ARBA" id="ARBA00004141"/>
    </source>
</evidence>
<protein>
    <submittedName>
        <fullName evidence="9">Endospore germination permease</fullName>
    </submittedName>
</protein>
<feature type="transmembrane region" description="Helical" evidence="8">
    <location>
        <begin position="273"/>
        <end position="293"/>
    </location>
</feature>
<evidence type="ECO:0000256" key="4">
    <source>
        <dbReference type="ARBA" id="ARBA00022544"/>
    </source>
</evidence>
<dbReference type="InterPro" id="IPR004761">
    <property type="entry name" value="Spore_GerAB"/>
</dbReference>
<comment type="caution">
    <text evidence="9">The sequence shown here is derived from an EMBL/GenBank/DDBJ whole genome shotgun (WGS) entry which is preliminary data.</text>
</comment>
<keyword evidence="5 8" id="KW-0812">Transmembrane</keyword>
<feature type="transmembrane region" description="Helical" evidence="8">
    <location>
        <begin position="9"/>
        <end position="29"/>
    </location>
</feature>
<keyword evidence="6 8" id="KW-1133">Transmembrane helix</keyword>
<evidence type="ECO:0000256" key="2">
    <source>
        <dbReference type="ARBA" id="ARBA00007998"/>
    </source>
</evidence>
<name>A0ABT1YLG3_9BACL</name>
<keyword evidence="7 8" id="KW-0472">Membrane</keyword>
<evidence type="ECO:0000313" key="9">
    <source>
        <dbReference type="EMBL" id="MCR8634012.1"/>
    </source>
</evidence>
<feature type="transmembrane region" description="Helical" evidence="8">
    <location>
        <begin position="305"/>
        <end position="327"/>
    </location>
</feature>
<dbReference type="Pfam" id="PF03845">
    <property type="entry name" value="Spore_permease"/>
    <property type="match status" value="1"/>
</dbReference>
<dbReference type="EMBL" id="JANQBD010000017">
    <property type="protein sequence ID" value="MCR8634012.1"/>
    <property type="molecule type" value="Genomic_DNA"/>
</dbReference>
<evidence type="ECO:0000256" key="7">
    <source>
        <dbReference type="ARBA" id="ARBA00023136"/>
    </source>
</evidence>
<sequence length="364" mass="41247">METSLKKISFLQVCMILMLMNGLTNHVIVNPMLLDASGRDAWISVLFTGALFLPWCALLVWFMKKSGQQKLQPWLARKTTPIVSWMIVIPICLQLFLIGCSTVLHSATWTITNYLPSTPKLILVITLCLVCYYYAKSGISMIAVSAGILLPIVVLLGYFVSFSNSPRKDYTLLQPVMEHGLQPVIHGMLYAGGGFIEMFMIIAIQHRLKSNLRAWKLVILGIIMIYITIGPIVGGITEFGQEEAAKQFESPYEQWRLVKLGNNIEHVDFLSEFQWLSGAVIRISFAQFLLAELLPFPTSKQRNRFILFITICYGVLSMIPIDSYTFYLWMYRYYMPISLAIGFFLSIVCITISLFSKTVKGEIA</sequence>
<dbReference type="PANTHER" id="PTHR34975:SF2">
    <property type="entry name" value="SPORE GERMINATION PROTEIN A2"/>
    <property type="match status" value="1"/>
</dbReference>
<evidence type="ECO:0000256" key="3">
    <source>
        <dbReference type="ARBA" id="ARBA00022448"/>
    </source>
</evidence>
<feature type="transmembrane region" description="Helical" evidence="8">
    <location>
        <begin position="82"/>
        <end position="105"/>
    </location>
</feature>
<keyword evidence="3" id="KW-0813">Transport</keyword>
<organism evidence="9 10">
    <name type="scientific">Paenibacillus radicis</name>
    <name type="common">ex Xue et al. 2023</name>
    <dbReference type="NCBI Taxonomy" id="2972489"/>
    <lineage>
        <taxon>Bacteria</taxon>
        <taxon>Bacillati</taxon>
        <taxon>Bacillota</taxon>
        <taxon>Bacilli</taxon>
        <taxon>Bacillales</taxon>
        <taxon>Paenibacillaceae</taxon>
        <taxon>Paenibacillus</taxon>
    </lineage>
</organism>
<feature type="transmembrane region" description="Helical" evidence="8">
    <location>
        <begin position="142"/>
        <end position="160"/>
    </location>
</feature>
<reference evidence="9 10" key="1">
    <citation type="submission" date="2022-08" db="EMBL/GenBank/DDBJ databases">
        <title>Paenibacillus endoradicis sp. nov., Paenibacillus radicibacter sp. nov and Paenibacillus pararadicis sp. nov., three cold-adapted plant growth-promoting bacteria isolated from root of Larix gmelinii in Great Khingan.</title>
        <authorList>
            <person name="Xue H."/>
        </authorList>
    </citation>
    <scope>NUCLEOTIDE SEQUENCE [LARGE SCALE GENOMIC DNA]</scope>
    <source>
        <strain evidence="9 10">N5-1-1-5</strain>
    </source>
</reference>
<feature type="transmembrane region" description="Helical" evidence="8">
    <location>
        <begin position="214"/>
        <end position="233"/>
    </location>
</feature>
<evidence type="ECO:0000313" key="10">
    <source>
        <dbReference type="Proteomes" id="UP001300012"/>
    </source>
</evidence>
<dbReference type="NCBIfam" id="TIGR00912">
    <property type="entry name" value="2A0309"/>
    <property type="match status" value="1"/>
</dbReference>
<evidence type="ECO:0000256" key="6">
    <source>
        <dbReference type="ARBA" id="ARBA00022989"/>
    </source>
</evidence>
<keyword evidence="10" id="KW-1185">Reference proteome</keyword>
<feature type="transmembrane region" description="Helical" evidence="8">
    <location>
        <begin position="180"/>
        <end position="202"/>
    </location>
</feature>
<keyword evidence="4" id="KW-0309">Germination</keyword>
<evidence type="ECO:0000256" key="5">
    <source>
        <dbReference type="ARBA" id="ARBA00022692"/>
    </source>
</evidence>
<proteinExistence type="inferred from homology"/>
<comment type="subcellular location">
    <subcellularLocation>
        <location evidence="1">Membrane</location>
        <topology evidence="1">Multi-pass membrane protein</topology>
    </subcellularLocation>
</comment>
<dbReference type="Proteomes" id="UP001300012">
    <property type="component" value="Unassembled WGS sequence"/>
</dbReference>
<comment type="similarity">
    <text evidence="2">Belongs to the amino acid-polyamine-organocation (APC) superfamily. Spore germination protein (SGP) (TC 2.A.3.9) family.</text>
</comment>
<feature type="transmembrane region" description="Helical" evidence="8">
    <location>
        <begin position="41"/>
        <end position="62"/>
    </location>
</feature>
<dbReference type="PANTHER" id="PTHR34975">
    <property type="entry name" value="SPORE GERMINATION PROTEIN A2"/>
    <property type="match status" value="1"/>
</dbReference>
<feature type="transmembrane region" description="Helical" evidence="8">
    <location>
        <begin position="117"/>
        <end position="135"/>
    </location>
</feature>
<evidence type="ECO:0000256" key="8">
    <source>
        <dbReference type="SAM" id="Phobius"/>
    </source>
</evidence>
<accession>A0ABT1YLG3</accession>
<gene>
    <name evidence="9" type="ORF">NV381_22755</name>
</gene>
<feature type="transmembrane region" description="Helical" evidence="8">
    <location>
        <begin position="333"/>
        <end position="355"/>
    </location>
</feature>
<dbReference type="RefSeq" id="WP_258215580.1">
    <property type="nucleotide sequence ID" value="NZ_JANQBD010000017.1"/>
</dbReference>